<dbReference type="AlphaFoldDB" id="A0A540VEF7"/>
<feature type="transmembrane region" description="Helical" evidence="19">
    <location>
        <begin position="181"/>
        <end position="200"/>
    </location>
</feature>
<evidence type="ECO:0000256" key="17">
    <source>
        <dbReference type="ARBA" id="ARBA00023264"/>
    </source>
</evidence>
<reference evidence="20 21" key="1">
    <citation type="submission" date="2019-06" db="EMBL/GenBank/DDBJ databases">
        <title>Genome sequence of Litorilinea aerophila BAA-2444.</title>
        <authorList>
            <person name="Maclea K.S."/>
            <person name="Maurais E.G."/>
            <person name="Iannazzi L.C."/>
        </authorList>
    </citation>
    <scope>NUCLEOTIDE SEQUENCE [LARGE SCALE GENOMIC DNA]</scope>
    <source>
        <strain evidence="20 21">ATCC BAA-2444</strain>
    </source>
</reference>
<dbReference type="FunCoup" id="A0A540VEF7">
    <property type="interactions" value="457"/>
</dbReference>
<dbReference type="GO" id="GO:0005886">
    <property type="term" value="C:plasma membrane"/>
    <property type="evidence" value="ECO:0007669"/>
    <property type="project" value="UniProtKB-SubCell"/>
</dbReference>
<evidence type="ECO:0000256" key="10">
    <source>
        <dbReference type="ARBA" id="ARBA00022679"/>
    </source>
</evidence>
<dbReference type="Pfam" id="PF01148">
    <property type="entry name" value="CTP_transf_1"/>
    <property type="match status" value="1"/>
</dbReference>
<feature type="transmembrane region" description="Helical" evidence="19">
    <location>
        <begin position="87"/>
        <end position="104"/>
    </location>
</feature>
<comment type="subcellular location">
    <subcellularLocation>
        <location evidence="2">Cell membrane</location>
        <topology evidence="2">Multi-pass membrane protein</topology>
    </subcellularLocation>
</comment>
<evidence type="ECO:0000256" key="8">
    <source>
        <dbReference type="ARBA" id="ARBA00022475"/>
    </source>
</evidence>
<evidence type="ECO:0000256" key="5">
    <source>
        <dbReference type="ARBA" id="ARBA00010185"/>
    </source>
</evidence>
<evidence type="ECO:0000256" key="2">
    <source>
        <dbReference type="ARBA" id="ARBA00004651"/>
    </source>
</evidence>
<keyword evidence="16" id="KW-0594">Phospholipid biosynthesis</keyword>
<evidence type="ECO:0000256" key="13">
    <source>
        <dbReference type="ARBA" id="ARBA00022989"/>
    </source>
</evidence>
<dbReference type="PANTHER" id="PTHR46382:SF1">
    <property type="entry name" value="PHOSPHATIDATE CYTIDYLYLTRANSFERASE"/>
    <property type="match status" value="1"/>
</dbReference>
<evidence type="ECO:0000256" key="9">
    <source>
        <dbReference type="ARBA" id="ARBA00022516"/>
    </source>
</evidence>
<feature type="transmembrane region" description="Helical" evidence="19">
    <location>
        <begin position="206"/>
        <end position="227"/>
    </location>
</feature>
<evidence type="ECO:0000256" key="6">
    <source>
        <dbReference type="ARBA" id="ARBA00012487"/>
    </source>
</evidence>
<dbReference type="InParanoid" id="A0A540VEF7"/>
<evidence type="ECO:0000256" key="11">
    <source>
        <dbReference type="ARBA" id="ARBA00022692"/>
    </source>
</evidence>
<proteinExistence type="inferred from homology"/>
<evidence type="ECO:0000313" key="20">
    <source>
        <dbReference type="EMBL" id="TQE95150.1"/>
    </source>
</evidence>
<dbReference type="PROSITE" id="PS01315">
    <property type="entry name" value="CDS"/>
    <property type="match status" value="1"/>
</dbReference>
<organism evidence="20 21">
    <name type="scientific">Litorilinea aerophila</name>
    <dbReference type="NCBI Taxonomy" id="1204385"/>
    <lineage>
        <taxon>Bacteria</taxon>
        <taxon>Bacillati</taxon>
        <taxon>Chloroflexota</taxon>
        <taxon>Caldilineae</taxon>
        <taxon>Caldilineales</taxon>
        <taxon>Caldilineaceae</taxon>
        <taxon>Litorilinea</taxon>
    </lineage>
</organism>
<dbReference type="PANTHER" id="PTHR46382">
    <property type="entry name" value="PHOSPHATIDATE CYTIDYLYLTRANSFERASE"/>
    <property type="match status" value="1"/>
</dbReference>
<evidence type="ECO:0000313" key="21">
    <source>
        <dbReference type="Proteomes" id="UP000317371"/>
    </source>
</evidence>
<keyword evidence="8" id="KW-1003">Cell membrane</keyword>
<evidence type="ECO:0000256" key="7">
    <source>
        <dbReference type="ARBA" id="ARBA00019373"/>
    </source>
</evidence>
<keyword evidence="21" id="KW-1185">Reference proteome</keyword>
<name>A0A540VEF7_9CHLR</name>
<keyword evidence="11 18" id="KW-0812">Transmembrane</keyword>
<dbReference type="GO" id="GO:0004605">
    <property type="term" value="F:phosphatidate cytidylyltransferase activity"/>
    <property type="evidence" value="ECO:0007669"/>
    <property type="project" value="UniProtKB-EC"/>
</dbReference>
<evidence type="ECO:0000256" key="1">
    <source>
        <dbReference type="ARBA" id="ARBA00001698"/>
    </source>
</evidence>
<keyword evidence="12 18" id="KW-0548">Nucleotidyltransferase</keyword>
<feature type="transmembrane region" description="Helical" evidence="19">
    <location>
        <begin position="63"/>
        <end position="81"/>
    </location>
</feature>
<keyword evidence="10 18" id="KW-0808">Transferase</keyword>
<evidence type="ECO:0000256" key="16">
    <source>
        <dbReference type="ARBA" id="ARBA00023209"/>
    </source>
</evidence>
<evidence type="ECO:0000256" key="14">
    <source>
        <dbReference type="ARBA" id="ARBA00023098"/>
    </source>
</evidence>
<dbReference type="OrthoDB" id="9799199at2"/>
<comment type="catalytic activity">
    <reaction evidence="1 18">
        <text>a 1,2-diacyl-sn-glycero-3-phosphate + CTP + H(+) = a CDP-1,2-diacyl-sn-glycerol + diphosphate</text>
        <dbReference type="Rhea" id="RHEA:16229"/>
        <dbReference type="ChEBI" id="CHEBI:15378"/>
        <dbReference type="ChEBI" id="CHEBI:33019"/>
        <dbReference type="ChEBI" id="CHEBI:37563"/>
        <dbReference type="ChEBI" id="CHEBI:58332"/>
        <dbReference type="ChEBI" id="CHEBI:58608"/>
        <dbReference type="EC" id="2.7.7.41"/>
    </reaction>
</comment>
<feature type="transmembrane region" description="Helical" evidence="19">
    <location>
        <begin position="12"/>
        <end position="32"/>
    </location>
</feature>
<dbReference type="EMBL" id="VIGC01000016">
    <property type="protein sequence ID" value="TQE95150.1"/>
    <property type="molecule type" value="Genomic_DNA"/>
</dbReference>
<evidence type="ECO:0000256" key="18">
    <source>
        <dbReference type="RuleBase" id="RU003938"/>
    </source>
</evidence>
<accession>A0A540VEF7</accession>
<evidence type="ECO:0000256" key="19">
    <source>
        <dbReference type="SAM" id="Phobius"/>
    </source>
</evidence>
<keyword evidence="17" id="KW-1208">Phospholipid metabolism</keyword>
<keyword evidence="14" id="KW-0443">Lipid metabolism</keyword>
<comment type="similarity">
    <text evidence="5 18">Belongs to the CDS family.</text>
</comment>
<dbReference type="UniPathway" id="UPA00557">
    <property type="reaction ID" value="UER00614"/>
</dbReference>
<keyword evidence="13 19" id="KW-1133">Transmembrane helix</keyword>
<sequence>MKPPNPNGPPPVITRIVVGILAIPLVLLPIWLGGVWCLMLFLAVSLIGGMEFYTLAQRAGYRPVRALGLLWLAALVLSHWAPAHLPPTVVLGSGLILTLILALGQHQTPMHTWMSTSVGAIYLGTMLGQALALRQLPQGAWWIFFGLFITWINDTGAYFTGVTVGRHKLWPRLSPKKTWEGTVGGWMGAALSGGLFAWLMPLPLSVPAGVAIGFVCGVLALFGDLAVSMIKRQVGVKDSGRFFPGHGGMLDRLDSLLFVLPFVYYVALLWFGF</sequence>
<evidence type="ECO:0000256" key="3">
    <source>
        <dbReference type="ARBA" id="ARBA00005119"/>
    </source>
</evidence>
<evidence type="ECO:0000256" key="4">
    <source>
        <dbReference type="ARBA" id="ARBA00005189"/>
    </source>
</evidence>
<evidence type="ECO:0000256" key="15">
    <source>
        <dbReference type="ARBA" id="ARBA00023136"/>
    </source>
</evidence>
<comment type="pathway">
    <text evidence="4">Lipid metabolism.</text>
</comment>
<protein>
    <recommendedName>
        <fullName evidence="7 18">Phosphatidate cytidylyltransferase</fullName>
        <ecNumber evidence="6 18">2.7.7.41</ecNumber>
    </recommendedName>
</protein>
<dbReference type="GO" id="GO:0016024">
    <property type="term" value="P:CDP-diacylglycerol biosynthetic process"/>
    <property type="evidence" value="ECO:0007669"/>
    <property type="project" value="UniProtKB-UniPathway"/>
</dbReference>
<comment type="caution">
    <text evidence="20">The sequence shown here is derived from an EMBL/GenBank/DDBJ whole genome shotgun (WGS) entry which is preliminary data.</text>
</comment>
<keyword evidence="9" id="KW-0444">Lipid biosynthesis</keyword>
<dbReference type="Proteomes" id="UP000317371">
    <property type="component" value="Unassembled WGS sequence"/>
</dbReference>
<feature type="transmembrane region" description="Helical" evidence="19">
    <location>
        <begin position="116"/>
        <end position="133"/>
    </location>
</feature>
<feature type="transmembrane region" description="Helical" evidence="19">
    <location>
        <begin position="255"/>
        <end position="272"/>
    </location>
</feature>
<dbReference type="EC" id="2.7.7.41" evidence="6 18"/>
<gene>
    <name evidence="20" type="ORF">FKZ61_13365</name>
</gene>
<feature type="transmembrane region" description="Helical" evidence="19">
    <location>
        <begin position="139"/>
        <end position="160"/>
    </location>
</feature>
<comment type="pathway">
    <text evidence="3 18">Phospholipid metabolism; CDP-diacylglycerol biosynthesis; CDP-diacylglycerol from sn-glycerol 3-phosphate: step 3/3.</text>
</comment>
<keyword evidence="15 19" id="KW-0472">Membrane</keyword>
<evidence type="ECO:0000256" key="12">
    <source>
        <dbReference type="ARBA" id="ARBA00022695"/>
    </source>
</evidence>
<dbReference type="InterPro" id="IPR000374">
    <property type="entry name" value="PC_trans"/>
</dbReference>